<dbReference type="EMBL" id="CP053892">
    <property type="protein sequence ID" value="QKG20984.1"/>
    <property type="molecule type" value="Genomic_DNA"/>
</dbReference>
<keyword evidence="1" id="KW-1133">Transmembrane helix</keyword>
<dbReference type="AlphaFoldDB" id="A0A7D3ZXU8"/>
<sequence length="111" mass="11340">MNIFTGVMLIAAGALIVVVGRRTADGRIPRNQFAGIRTKRSMADDASWLTVHRAARPWMTASGAVLALAGAVALAVPSELAGALSAGIGAIITAILALRGTAAGHAALRRR</sequence>
<reference evidence="2 3" key="1">
    <citation type="submission" date="2020-05" db="EMBL/GenBank/DDBJ databases">
        <title>Actinomadura verrucosospora NRRL-B18236 (PFL_A860) Genome sequencing and assembly.</title>
        <authorList>
            <person name="Samborskyy M."/>
        </authorList>
    </citation>
    <scope>NUCLEOTIDE SEQUENCE [LARGE SCALE GENOMIC DNA]</scope>
    <source>
        <strain evidence="2 3">NRRL:B18236</strain>
    </source>
</reference>
<evidence type="ECO:0000313" key="3">
    <source>
        <dbReference type="Proteomes" id="UP000501240"/>
    </source>
</evidence>
<dbReference type="InterPro" id="IPR025962">
    <property type="entry name" value="SdpI/YhfL"/>
</dbReference>
<evidence type="ECO:0000313" key="2">
    <source>
        <dbReference type="EMBL" id="QKG20984.1"/>
    </source>
</evidence>
<dbReference type="Pfam" id="PF13630">
    <property type="entry name" value="SdpI"/>
    <property type="match status" value="1"/>
</dbReference>
<feature type="transmembrane region" description="Helical" evidence="1">
    <location>
        <begin position="58"/>
        <end position="76"/>
    </location>
</feature>
<dbReference type="RefSeq" id="WP_173095322.1">
    <property type="nucleotide sequence ID" value="NZ_CP053892.1"/>
</dbReference>
<keyword evidence="1" id="KW-0472">Membrane</keyword>
<keyword evidence="1" id="KW-0812">Transmembrane</keyword>
<protein>
    <submittedName>
        <fullName evidence="2">SdpI/YhfL protein family</fullName>
    </submittedName>
</protein>
<evidence type="ECO:0000256" key="1">
    <source>
        <dbReference type="SAM" id="Phobius"/>
    </source>
</evidence>
<name>A0A7D3ZXU8_ACTVE</name>
<organism evidence="2 3">
    <name type="scientific">Actinomadura verrucosospora</name>
    <dbReference type="NCBI Taxonomy" id="46165"/>
    <lineage>
        <taxon>Bacteria</taxon>
        <taxon>Bacillati</taxon>
        <taxon>Actinomycetota</taxon>
        <taxon>Actinomycetes</taxon>
        <taxon>Streptosporangiales</taxon>
        <taxon>Thermomonosporaceae</taxon>
        <taxon>Actinomadura</taxon>
    </lineage>
</organism>
<proteinExistence type="predicted"/>
<dbReference type="Proteomes" id="UP000501240">
    <property type="component" value="Chromosome"/>
</dbReference>
<gene>
    <name evidence="2" type="ORF">ACTIVE_2622</name>
</gene>
<feature type="transmembrane region" description="Helical" evidence="1">
    <location>
        <begin position="82"/>
        <end position="102"/>
    </location>
</feature>
<feature type="transmembrane region" description="Helical" evidence="1">
    <location>
        <begin position="6"/>
        <end position="24"/>
    </location>
</feature>
<keyword evidence="3" id="KW-1185">Reference proteome</keyword>
<accession>A0A7D3ZXU8</accession>